<dbReference type="AlphaFoldDB" id="S4NXM7"/>
<protein>
    <submittedName>
        <fullName evidence="1">Uncharacterized protein</fullName>
    </submittedName>
</protein>
<proteinExistence type="predicted"/>
<reference evidence="1" key="2">
    <citation type="submission" date="2013-05" db="EMBL/GenBank/DDBJ databases">
        <authorList>
            <person name="Carter J.-M."/>
            <person name="Baker S.C."/>
            <person name="Pink R."/>
            <person name="Carter D.R.F."/>
            <person name="Collins A."/>
            <person name="Tomlin J."/>
            <person name="Gibbs M."/>
            <person name="Breuker C.J."/>
        </authorList>
    </citation>
    <scope>NUCLEOTIDE SEQUENCE</scope>
    <source>
        <tissue evidence="1">Ovary</tissue>
    </source>
</reference>
<name>S4NXM7_9NEOP</name>
<sequence>MFFVCPGLPGLVAKPTMFSLQTQGRRRSVKLVWAGDILPSPTPLLHCVDAQSEPRIIFAHCQASCTSCGQRGCKYKLYRICLKTVGIKFSRGAKIFKNTFLVIYNITMITNYFCI</sequence>
<dbReference type="EMBL" id="GAIX01012092">
    <property type="protein sequence ID" value="JAA80468.1"/>
    <property type="molecule type" value="Transcribed_RNA"/>
</dbReference>
<evidence type="ECO:0000313" key="1">
    <source>
        <dbReference type="EMBL" id="JAA80468.1"/>
    </source>
</evidence>
<reference evidence="1" key="1">
    <citation type="journal article" date="2013" name="BMC Genomics">
        <title>Unscrambling butterfly oogenesis.</title>
        <authorList>
            <person name="Carter J.M."/>
            <person name="Baker S.C."/>
            <person name="Pink R."/>
            <person name="Carter D.R."/>
            <person name="Collins A."/>
            <person name="Tomlin J."/>
            <person name="Gibbs M."/>
            <person name="Breuker C.J."/>
        </authorList>
    </citation>
    <scope>NUCLEOTIDE SEQUENCE</scope>
    <source>
        <tissue evidence="1">Ovary</tissue>
    </source>
</reference>
<accession>S4NXM7</accession>
<organism evidence="1">
    <name type="scientific">Pararge aegeria</name>
    <name type="common">speckled wood butterfly</name>
    <dbReference type="NCBI Taxonomy" id="116150"/>
    <lineage>
        <taxon>Eukaryota</taxon>
        <taxon>Metazoa</taxon>
        <taxon>Ecdysozoa</taxon>
        <taxon>Arthropoda</taxon>
        <taxon>Hexapoda</taxon>
        <taxon>Insecta</taxon>
        <taxon>Pterygota</taxon>
        <taxon>Neoptera</taxon>
        <taxon>Endopterygota</taxon>
        <taxon>Lepidoptera</taxon>
        <taxon>Glossata</taxon>
        <taxon>Ditrysia</taxon>
        <taxon>Papilionoidea</taxon>
        <taxon>Nymphalidae</taxon>
        <taxon>Satyrinae</taxon>
        <taxon>Satyrini</taxon>
        <taxon>Parargina</taxon>
        <taxon>Pararge</taxon>
    </lineage>
</organism>